<comment type="catalytic activity">
    <reaction evidence="12">
        <text>L-threonyl-[protein] + ATP = O-phospho-L-threonyl-[protein] + ADP + H(+)</text>
        <dbReference type="Rhea" id="RHEA:46608"/>
        <dbReference type="Rhea" id="RHEA-COMP:11060"/>
        <dbReference type="Rhea" id="RHEA-COMP:11605"/>
        <dbReference type="ChEBI" id="CHEBI:15378"/>
        <dbReference type="ChEBI" id="CHEBI:30013"/>
        <dbReference type="ChEBI" id="CHEBI:30616"/>
        <dbReference type="ChEBI" id="CHEBI:61977"/>
        <dbReference type="ChEBI" id="CHEBI:456216"/>
        <dbReference type="EC" id="2.7.11.22"/>
    </reaction>
</comment>
<keyword evidence="6" id="KW-0418">Kinase</keyword>
<keyword evidence="4" id="KW-0808">Transferase</keyword>
<dbReference type="PANTHER" id="PTHR24056:SF254">
    <property type="entry name" value="CYCLIN-DEPENDENT KINASE 2"/>
    <property type="match status" value="1"/>
</dbReference>
<evidence type="ECO:0000256" key="7">
    <source>
        <dbReference type="ARBA" id="ARBA00022840"/>
    </source>
</evidence>
<organism evidence="17 18">
    <name type="scientific">Durusdinium trenchii</name>
    <dbReference type="NCBI Taxonomy" id="1381693"/>
    <lineage>
        <taxon>Eukaryota</taxon>
        <taxon>Sar</taxon>
        <taxon>Alveolata</taxon>
        <taxon>Dinophyceae</taxon>
        <taxon>Suessiales</taxon>
        <taxon>Symbiodiniaceae</taxon>
        <taxon>Durusdinium</taxon>
    </lineage>
</organism>
<evidence type="ECO:0000256" key="8">
    <source>
        <dbReference type="ARBA" id="ARBA00038543"/>
    </source>
</evidence>
<reference evidence="17 18" key="1">
    <citation type="submission" date="2024-02" db="EMBL/GenBank/DDBJ databases">
        <authorList>
            <person name="Chen Y."/>
            <person name="Shah S."/>
            <person name="Dougan E. K."/>
            <person name="Thang M."/>
            <person name="Chan C."/>
        </authorList>
    </citation>
    <scope>NUCLEOTIDE SEQUENCE [LARGE SCALE GENOMIC DNA]</scope>
</reference>
<evidence type="ECO:0000256" key="4">
    <source>
        <dbReference type="ARBA" id="ARBA00022679"/>
    </source>
</evidence>
<comment type="similarity">
    <text evidence="1">Belongs to the protein kinase superfamily. CMGC Ser/Thr protein kinase family. CDC2/CDKX subfamily.</text>
</comment>
<evidence type="ECO:0000256" key="3">
    <source>
        <dbReference type="ARBA" id="ARBA00022527"/>
    </source>
</evidence>
<dbReference type="Gene3D" id="3.30.200.20">
    <property type="entry name" value="Phosphorylase Kinase, domain 1"/>
    <property type="match status" value="1"/>
</dbReference>
<evidence type="ECO:0000259" key="16">
    <source>
        <dbReference type="PROSITE" id="PS50011"/>
    </source>
</evidence>
<evidence type="ECO:0000256" key="6">
    <source>
        <dbReference type="ARBA" id="ARBA00022777"/>
    </source>
</evidence>
<dbReference type="InterPro" id="IPR050108">
    <property type="entry name" value="CDK"/>
</dbReference>
<accession>A0ABP0ITG6</accession>
<dbReference type="SMART" id="SM00220">
    <property type="entry name" value="S_TKc"/>
    <property type="match status" value="1"/>
</dbReference>
<sequence length="346" mass="39082">MAPHGHPRKKVETPLADEHLGGRYAPLEKIGGGNYGEVMRMKDVVTGKVVAVKSSSQVIEEGLSSWSLREISALRACQHPNVVQLLDVHAVPESVHLILEFMPFDLSQYMRRVLKGPFADLKPAPLIRTCSCTPNRFRQILLGLGHCHRQGYLHRDLKPQNILVDGGTLKLADFGLASRRYLWPFRCQKPLTKFVVTVWYRAPELILMDSGQCMYGQGVDIWSLGCILAEMATNRPMFPGDSEIDTLFKIFRMKGTPAATTWPGLEQMGHFSRSFPHWEDTNFQKVLEACPFHHTFLQQMLGAMLQYVPNQRWSAYALLSHPFFEGQSESCNTSASLMKSDHPSGW</sequence>
<evidence type="ECO:0000313" key="17">
    <source>
        <dbReference type="EMBL" id="CAK9005274.1"/>
    </source>
</evidence>
<evidence type="ECO:0000256" key="1">
    <source>
        <dbReference type="ARBA" id="ARBA00006485"/>
    </source>
</evidence>
<dbReference type="PROSITE" id="PS00107">
    <property type="entry name" value="PROTEIN_KINASE_ATP"/>
    <property type="match status" value="1"/>
</dbReference>
<feature type="domain" description="Protein kinase" evidence="16">
    <location>
        <begin position="24"/>
        <end position="324"/>
    </location>
</feature>
<keyword evidence="7 14" id="KW-0067">ATP-binding</keyword>
<dbReference type="InterPro" id="IPR000719">
    <property type="entry name" value="Prot_kinase_dom"/>
</dbReference>
<evidence type="ECO:0000313" key="18">
    <source>
        <dbReference type="Proteomes" id="UP001642484"/>
    </source>
</evidence>
<dbReference type="PROSITE" id="PS00108">
    <property type="entry name" value="PROTEIN_KINASE_ST"/>
    <property type="match status" value="1"/>
</dbReference>
<evidence type="ECO:0000256" key="11">
    <source>
        <dbReference type="ARBA" id="ARBA00042858"/>
    </source>
</evidence>
<keyword evidence="3 15" id="KW-0723">Serine/threonine-protein kinase</keyword>
<dbReference type="InterPro" id="IPR008271">
    <property type="entry name" value="Ser/Thr_kinase_AS"/>
</dbReference>
<evidence type="ECO:0000256" key="2">
    <source>
        <dbReference type="ARBA" id="ARBA00012425"/>
    </source>
</evidence>
<dbReference type="EMBL" id="CAXAMN010003581">
    <property type="protein sequence ID" value="CAK9005274.1"/>
    <property type="molecule type" value="Genomic_DNA"/>
</dbReference>
<evidence type="ECO:0000256" key="10">
    <source>
        <dbReference type="ARBA" id="ARBA00041902"/>
    </source>
</evidence>
<comment type="catalytic activity">
    <reaction evidence="13">
        <text>L-seryl-[protein] + ATP = O-phospho-L-seryl-[protein] + ADP + H(+)</text>
        <dbReference type="Rhea" id="RHEA:17989"/>
        <dbReference type="Rhea" id="RHEA-COMP:9863"/>
        <dbReference type="Rhea" id="RHEA-COMP:11604"/>
        <dbReference type="ChEBI" id="CHEBI:15378"/>
        <dbReference type="ChEBI" id="CHEBI:29999"/>
        <dbReference type="ChEBI" id="CHEBI:30616"/>
        <dbReference type="ChEBI" id="CHEBI:83421"/>
        <dbReference type="ChEBI" id="CHEBI:456216"/>
        <dbReference type="EC" id="2.7.11.22"/>
    </reaction>
</comment>
<evidence type="ECO:0000256" key="12">
    <source>
        <dbReference type="ARBA" id="ARBA00047811"/>
    </source>
</evidence>
<dbReference type="InterPro" id="IPR011009">
    <property type="entry name" value="Kinase-like_dom_sf"/>
</dbReference>
<evidence type="ECO:0000256" key="13">
    <source>
        <dbReference type="ARBA" id="ARBA00048367"/>
    </source>
</evidence>
<name>A0ABP0ITG6_9DINO</name>
<gene>
    <name evidence="17" type="ORF">CCMP2556_LOCUS8006</name>
</gene>
<dbReference type="PANTHER" id="PTHR24056">
    <property type="entry name" value="CELL DIVISION PROTEIN KINASE"/>
    <property type="match status" value="1"/>
</dbReference>
<feature type="binding site" evidence="14">
    <location>
        <position position="53"/>
    </location>
    <ligand>
        <name>ATP</name>
        <dbReference type="ChEBI" id="CHEBI:30616"/>
    </ligand>
</feature>
<keyword evidence="18" id="KW-1185">Reference proteome</keyword>
<dbReference type="SUPFAM" id="SSF56112">
    <property type="entry name" value="Protein kinase-like (PK-like)"/>
    <property type="match status" value="1"/>
</dbReference>
<comment type="subunit">
    <text evidence="8">May form a complex composed of at least the catalytic subunit CRK2 and a cyclin.</text>
</comment>
<evidence type="ECO:0000256" key="15">
    <source>
        <dbReference type="RuleBase" id="RU000304"/>
    </source>
</evidence>
<evidence type="ECO:0000256" key="9">
    <source>
        <dbReference type="ARBA" id="ARBA00039612"/>
    </source>
</evidence>
<comment type="caution">
    <text evidence="17">The sequence shown here is derived from an EMBL/GenBank/DDBJ whole genome shotgun (WGS) entry which is preliminary data.</text>
</comment>
<protein>
    <recommendedName>
        <fullName evidence="9">Cyclin-dependent kinase 2 homolog</fullName>
        <ecNumber evidence="2">2.7.11.22</ecNumber>
    </recommendedName>
    <alternativeName>
        <fullName evidence="10">Cell division control protein 2 homolog</fullName>
    </alternativeName>
    <alternativeName>
        <fullName evidence="11">cdc2-related kinase 2</fullName>
    </alternativeName>
</protein>
<keyword evidence="5 14" id="KW-0547">Nucleotide-binding</keyword>
<evidence type="ECO:0000256" key="5">
    <source>
        <dbReference type="ARBA" id="ARBA00022741"/>
    </source>
</evidence>
<dbReference type="PROSITE" id="PS50011">
    <property type="entry name" value="PROTEIN_KINASE_DOM"/>
    <property type="match status" value="1"/>
</dbReference>
<dbReference type="InterPro" id="IPR017441">
    <property type="entry name" value="Protein_kinase_ATP_BS"/>
</dbReference>
<dbReference type="Proteomes" id="UP001642484">
    <property type="component" value="Unassembled WGS sequence"/>
</dbReference>
<proteinExistence type="inferred from homology"/>
<dbReference type="EC" id="2.7.11.22" evidence="2"/>
<dbReference type="Gene3D" id="1.10.510.10">
    <property type="entry name" value="Transferase(Phosphotransferase) domain 1"/>
    <property type="match status" value="1"/>
</dbReference>
<evidence type="ECO:0000256" key="14">
    <source>
        <dbReference type="PROSITE-ProRule" id="PRU10141"/>
    </source>
</evidence>
<dbReference type="Pfam" id="PF00069">
    <property type="entry name" value="Pkinase"/>
    <property type="match status" value="1"/>
</dbReference>